<evidence type="ECO:0000256" key="4">
    <source>
        <dbReference type="ARBA" id="ARBA00022695"/>
    </source>
</evidence>
<reference evidence="11" key="1">
    <citation type="submission" date="2020-09" db="EMBL/GenBank/DDBJ databases">
        <title>Leviviricetes taxonomy.</title>
        <authorList>
            <person name="Stockdale S.R."/>
            <person name="Callanan J."/>
            <person name="Adriaenssens E.M."/>
            <person name="Kuhn J.H."/>
            <person name="Rumnieks J."/>
            <person name="Shkoporov A."/>
            <person name="Draper L.A."/>
            <person name="Ross P."/>
            <person name="Hill C."/>
        </authorList>
    </citation>
    <scope>NUCLEOTIDE SEQUENCE</scope>
</reference>
<keyword evidence="5" id="KW-0547">Nucleotide-binding</keyword>
<gene>
    <name evidence="11" type="primary">SRR6050738_4_3</name>
</gene>
<keyword evidence="2 11" id="KW-0696">RNA-directed RNA polymerase</keyword>
<keyword evidence="4" id="KW-0548">Nucleotidyltransferase</keyword>
<dbReference type="GO" id="GO:0039694">
    <property type="term" value="P:viral RNA genome replication"/>
    <property type="evidence" value="ECO:0007669"/>
    <property type="project" value="InterPro"/>
</dbReference>
<evidence type="ECO:0000256" key="1">
    <source>
        <dbReference type="ARBA" id="ARBA00012494"/>
    </source>
</evidence>
<evidence type="ECO:0000259" key="10">
    <source>
        <dbReference type="PROSITE" id="PS50522"/>
    </source>
</evidence>
<dbReference type="KEGG" id="vg:80399041"/>
<dbReference type="EC" id="2.7.7.48" evidence="1"/>
<evidence type="ECO:0000256" key="3">
    <source>
        <dbReference type="ARBA" id="ARBA00022679"/>
    </source>
</evidence>
<name>A0A8S5L0G2_9VIRU</name>
<evidence type="ECO:0000256" key="7">
    <source>
        <dbReference type="ARBA" id="ARBA00030248"/>
    </source>
</evidence>
<evidence type="ECO:0000256" key="9">
    <source>
        <dbReference type="PIRSR" id="PIRSR605093-1"/>
    </source>
</evidence>
<comment type="catalytic activity">
    <reaction evidence="8">
        <text>RNA(n) + a ribonucleoside 5'-triphosphate = RNA(n+1) + diphosphate</text>
        <dbReference type="Rhea" id="RHEA:21248"/>
        <dbReference type="Rhea" id="RHEA-COMP:14527"/>
        <dbReference type="Rhea" id="RHEA-COMP:17342"/>
        <dbReference type="ChEBI" id="CHEBI:33019"/>
        <dbReference type="ChEBI" id="CHEBI:61557"/>
        <dbReference type="ChEBI" id="CHEBI:140395"/>
        <dbReference type="EC" id="2.7.7.48"/>
    </reaction>
</comment>
<dbReference type="InterPro" id="IPR007096">
    <property type="entry name" value="RNA-dir_Rpol_cat_phage"/>
</dbReference>
<dbReference type="InterPro" id="IPR043502">
    <property type="entry name" value="DNA/RNA_pol_sf"/>
</dbReference>
<evidence type="ECO:0000256" key="8">
    <source>
        <dbReference type="ARBA" id="ARBA00048744"/>
    </source>
</evidence>
<evidence type="ECO:0000256" key="5">
    <source>
        <dbReference type="ARBA" id="ARBA00022741"/>
    </source>
</evidence>
<protein>
    <recommendedName>
        <fullName evidence="1">RNA-directed RNA polymerase</fullName>
        <ecNumber evidence="1">2.7.7.48</ecNumber>
    </recommendedName>
    <alternativeName>
        <fullName evidence="7">RNA replicase beta chain</fullName>
    </alternativeName>
</protein>
<keyword evidence="9" id="KW-0460">Magnesium</keyword>
<proteinExistence type="predicted"/>
<dbReference type="GO" id="GO:0000166">
    <property type="term" value="F:nucleotide binding"/>
    <property type="evidence" value="ECO:0007669"/>
    <property type="project" value="UniProtKB-KW"/>
</dbReference>
<keyword evidence="6" id="KW-0693">Viral RNA replication</keyword>
<evidence type="ECO:0000313" key="12">
    <source>
        <dbReference type="Proteomes" id="UP000680923"/>
    </source>
</evidence>
<keyword evidence="3" id="KW-0808">Transferase</keyword>
<keyword evidence="9" id="KW-0479">Metal-binding</keyword>
<organism evidence="11 12">
    <name type="scientific">ssRNA phage SRR6050738_4</name>
    <dbReference type="NCBI Taxonomy" id="2786487"/>
    <lineage>
        <taxon>Viruses</taxon>
        <taxon>Riboviria</taxon>
        <taxon>Orthornavirae</taxon>
        <taxon>Lenarviricota</taxon>
        <taxon>Leviviricetes</taxon>
        <taxon>Norzivirales</taxon>
        <taxon>Fiersviridae</taxon>
        <taxon>Sincthavirus</taxon>
        <taxon>Sincthavirus limivicinum</taxon>
    </lineage>
</organism>
<dbReference type="PROSITE" id="PS50522">
    <property type="entry name" value="RDRP_PHAGE"/>
    <property type="match status" value="1"/>
</dbReference>
<dbReference type="GO" id="GO:0046872">
    <property type="term" value="F:metal ion binding"/>
    <property type="evidence" value="ECO:0007669"/>
    <property type="project" value="UniProtKB-KW"/>
</dbReference>
<feature type="binding site" evidence="9">
    <location>
        <position position="306"/>
    </location>
    <ligand>
        <name>Mg(2+)</name>
        <dbReference type="ChEBI" id="CHEBI:18420"/>
        <label>2</label>
    </ligand>
</feature>
<dbReference type="Proteomes" id="UP000680923">
    <property type="component" value="Segment"/>
</dbReference>
<evidence type="ECO:0000256" key="2">
    <source>
        <dbReference type="ARBA" id="ARBA00022484"/>
    </source>
</evidence>
<feature type="binding site" evidence="9">
    <location>
        <position position="390"/>
    </location>
    <ligand>
        <name>Mg(2+)</name>
        <dbReference type="ChEBI" id="CHEBI:18420"/>
        <label>2</label>
    </ligand>
</feature>
<dbReference type="EMBL" id="BK013573">
    <property type="protein sequence ID" value="DAD50610.1"/>
    <property type="molecule type" value="Genomic_RNA"/>
</dbReference>
<accession>A0A8S5L0G2</accession>
<keyword evidence="12" id="KW-1185">Reference proteome</keyword>
<feature type="domain" description="RdRp catalytic" evidence="10">
    <location>
        <begin position="291"/>
        <end position="422"/>
    </location>
</feature>
<dbReference type="Pfam" id="PF03431">
    <property type="entry name" value="RNA_replicase_B"/>
    <property type="match status" value="1"/>
</dbReference>
<dbReference type="GO" id="GO:0003968">
    <property type="term" value="F:RNA-directed RNA polymerase activity"/>
    <property type="evidence" value="ECO:0007669"/>
    <property type="project" value="UniProtKB-KW"/>
</dbReference>
<comment type="cofactor">
    <cofactor evidence="9">
        <name>Mg(2+)</name>
        <dbReference type="ChEBI" id="CHEBI:18420"/>
    </cofactor>
    <text evidence="9">Binds 2 Mg(2+) per subunit.</text>
</comment>
<dbReference type="GeneID" id="80399041"/>
<dbReference type="SUPFAM" id="SSF56672">
    <property type="entry name" value="DNA/RNA polymerases"/>
    <property type="match status" value="1"/>
</dbReference>
<dbReference type="RefSeq" id="YP_010769893.1">
    <property type="nucleotide sequence ID" value="NC_074102.1"/>
</dbReference>
<evidence type="ECO:0000313" key="11">
    <source>
        <dbReference type="EMBL" id="DAD50610.1"/>
    </source>
</evidence>
<evidence type="ECO:0000256" key="6">
    <source>
        <dbReference type="ARBA" id="ARBA00022953"/>
    </source>
</evidence>
<sequence length="604" mass="68495">MSHRRVFSGRRRLTTDEAALRIFELLDTPVSLGCYLRLKYGEIRHLIEATSTDPTDYCLMIVKDMHPLVRETAERNLAEKFRKDYQATSLLSKLDREIGIDKEQVAFQKWGDAERSNLSTNDRLRFYYDPEKGGYRHPNYGPHSEHLHRARKIIARILGRFKWSEAARHFDFGPGVTRQTKGRRVDLSRKYAGQPAVSPQASAIAALAIGMTPVWYESLTGVSPVGPCSYLGLVIDDAVSVSFVPKNAKTYRAIGIEPLMNIYLQKGVGTVIRHRLKRVGINLDSQGPNQAGAFLASLNNGYATLDLSNASDTVSTELVRDLLPDDWFFVLNSLRCNFSEIKGKPAVKNQKFSSMGNGFTFELESLLFYGLSKAVEELRETSNEVLVYGDDIIVHQETAKDLIPLLAFCGFSVNKAKSFVSGYFYESCGRDFFLGYDVRPFFIRKELEDVQDYYLLYNQCRASDRNVDRPYRTSLYGPILGSIYCSVRPKYRYTVPFNWGDDTGFQQSFDEACPSLARGRGWGVFRFPYWQAVPLTVNREGLSVLAAKLSRLSVRCLDTDSHPGLERVAQWLFPETVRTGNDLAVREDREGRRRTAIGYTGSWA</sequence>
<feature type="binding site" evidence="9">
    <location>
        <position position="391"/>
    </location>
    <ligand>
        <name>Mg(2+)</name>
        <dbReference type="ChEBI" id="CHEBI:18420"/>
        <label>2</label>
    </ligand>
</feature>
<dbReference type="InterPro" id="IPR005093">
    <property type="entry name" value="RNArep_beta"/>
</dbReference>